<evidence type="ECO:0000313" key="5">
    <source>
        <dbReference type="Proteomes" id="UP000238196"/>
    </source>
</evidence>
<comment type="caution">
    <text evidence="4">The sequence shown here is derived from an EMBL/GenBank/DDBJ whole genome shotgun (WGS) entry which is preliminary data.</text>
</comment>
<reference evidence="4 5" key="1">
    <citation type="submission" date="2018-02" db="EMBL/GenBank/DDBJ databases">
        <title>novel marine gammaproteobacteria from coastal saline agro ecosystem.</title>
        <authorList>
            <person name="Krishnan R."/>
            <person name="Ramesh Kumar N."/>
        </authorList>
    </citation>
    <scope>NUCLEOTIDE SEQUENCE [LARGE SCALE GENOMIC DNA]</scope>
    <source>
        <strain evidence="4 5">228</strain>
    </source>
</reference>
<evidence type="ECO:0000259" key="3">
    <source>
        <dbReference type="PROSITE" id="PS51123"/>
    </source>
</evidence>
<gene>
    <name evidence="4" type="ORF">C4K68_16560</name>
</gene>
<dbReference type="GO" id="GO:0016020">
    <property type="term" value="C:membrane"/>
    <property type="evidence" value="ECO:0007669"/>
    <property type="project" value="UniProtKB-UniRule"/>
</dbReference>
<protein>
    <submittedName>
        <fullName evidence="4">Cell envelope biogenesis protein OmpA</fullName>
    </submittedName>
</protein>
<dbReference type="SUPFAM" id="SSF103088">
    <property type="entry name" value="OmpA-like"/>
    <property type="match status" value="1"/>
</dbReference>
<dbReference type="EMBL" id="PRLP01000055">
    <property type="protein sequence ID" value="PPC76248.1"/>
    <property type="molecule type" value="Genomic_DNA"/>
</dbReference>
<organism evidence="4 5">
    <name type="scientific">Proteobacteria bacterium 228</name>
    <dbReference type="NCBI Taxonomy" id="2083153"/>
    <lineage>
        <taxon>Bacteria</taxon>
        <taxon>Pseudomonadati</taxon>
        <taxon>Pseudomonadota</taxon>
    </lineage>
</organism>
<evidence type="ECO:0000313" key="4">
    <source>
        <dbReference type="EMBL" id="PPC76248.1"/>
    </source>
</evidence>
<evidence type="ECO:0000256" key="2">
    <source>
        <dbReference type="SAM" id="Phobius"/>
    </source>
</evidence>
<dbReference type="OrthoDB" id="9793443at2"/>
<feature type="domain" description="OmpA-like" evidence="3">
    <location>
        <begin position="84"/>
        <end position="221"/>
    </location>
</feature>
<keyword evidence="2" id="KW-1133">Transmembrane helix</keyword>
<dbReference type="InterPro" id="IPR036737">
    <property type="entry name" value="OmpA-like_sf"/>
</dbReference>
<feature type="transmembrane region" description="Helical" evidence="2">
    <location>
        <begin position="22"/>
        <end position="39"/>
    </location>
</feature>
<dbReference type="Proteomes" id="UP000238196">
    <property type="component" value="Unassembled WGS sequence"/>
</dbReference>
<sequence length="232" mass="26917">MIFLRNKASEEDESHWLSVSDLMSGLMMVFLFIAVALMLKVSQDKGRIEEVAVSYQQNQVAIYDALMTEFSKDLERWDAEIDKDSLTFVFKSPDVLFGEGKADLASRYKQLLDDFFPRYLNVLWQFRDSISEVRIEGHTSSRWNQVTDTTAYFNNMQLSQDRTRAVLNYVYLLPSVESRRDWIKQHIAAVGLSSSHVMLDEQGQENPIASRRVTLRVITNADVQMRKILEMQ</sequence>
<dbReference type="AlphaFoldDB" id="A0A2S5KN79"/>
<dbReference type="InterPro" id="IPR006665">
    <property type="entry name" value="OmpA-like"/>
</dbReference>
<proteinExistence type="predicted"/>
<dbReference type="Gene3D" id="3.30.1330.60">
    <property type="entry name" value="OmpA-like domain"/>
    <property type="match status" value="1"/>
</dbReference>
<name>A0A2S5KN79_9PROT</name>
<evidence type="ECO:0000256" key="1">
    <source>
        <dbReference type="PROSITE-ProRule" id="PRU00473"/>
    </source>
</evidence>
<accession>A0A2S5KN79</accession>
<dbReference type="PROSITE" id="PS51123">
    <property type="entry name" value="OMPA_2"/>
    <property type="match status" value="1"/>
</dbReference>
<keyword evidence="2" id="KW-0812">Transmembrane</keyword>
<keyword evidence="1 2" id="KW-0472">Membrane</keyword>